<dbReference type="GO" id="GO:0005681">
    <property type="term" value="C:spliceosomal complex"/>
    <property type="evidence" value="ECO:0007669"/>
    <property type="project" value="UniProtKB-KW"/>
</dbReference>
<gene>
    <name evidence="25" type="ORF">BRAA09T38093Z</name>
</gene>
<dbReference type="EC" id="2.7.11.1" evidence="3"/>
<feature type="domain" description="Protein kinase" evidence="24">
    <location>
        <begin position="632"/>
        <end position="949"/>
    </location>
</feature>
<dbReference type="GO" id="GO:0045292">
    <property type="term" value="P:mRNA cis splicing, via spliceosome"/>
    <property type="evidence" value="ECO:0007669"/>
    <property type="project" value="InterPro"/>
</dbReference>
<keyword evidence="7" id="KW-0597">Phosphoprotein</keyword>
<feature type="compositionally biased region" description="Basic and acidic residues" evidence="22">
    <location>
        <begin position="220"/>
        <end position="300"/>
    </location>
</feature>
<keyword evidence="10" id="KW-0747">Spliceosome</keyword>
<keyword evidence="14" id="KW-0832">Ubl conjugation</keyword>
<evidence type="ECO:0000256" key="4">
    <source>
        <dbReference type="ARBA" id="ARBA00022454"/>
    </source>
</evidence>
<feature type="compositionally biased region" description="Basic and acidic residues" evidence="22">
    <location>
        <begin position="478"/>
        <end position="504"/>
    </location>
</feature>
<feature type="compositionally biased region" description="Basic and acidic residues" evidence="22">
    <location>
        <begin position="130"/>
        <end position="141"/>
    </location>
</feature>
<dbReference type="PROSITE" id="PS00108">
    <property type="entry name" value="PROTEIN_KINASE_ST"/>
    <property type="match status" value="1"/>
</dbReference>
<dbReference type="Pfam" id="PF00069">
    <property type="entry name" value="Pkinase"/>
    <property type="match status" value="1"/>
</dbReference>
<dbReference type="GO" id="GO:0004674">
    <property type="term" value="F:protein serine/threonine kinase activity"/>
    <property type="evidence" value="ECO:0007669"/>
    <property type="project" value="UniProtKB-KW"/>
</dbReference>
<feature type="transmembrane region" description="Helical" evidence="23">
    <location>
        <begin position="1221"/>
        <end position="1242"/>
    </location>
</feature>
<feature type="region of interest" description="Disordered" evidence="22">
    <location>
        <begin position="443"/>
        <end position="466"/>
    </location>
</feature>
<dbReference type="InterPro" id="IPR044092">
    <property type="entry name" value="STKc_PRP4"/>
</dbReference>
<dbReference type="PROSITE" id="PS50011">
    <property type="entry name" value="PROTEIN_KINASE_DOM"/>
    <property type="match status" value="1"/>
</dbReference>
<feature type="region of interest" description="Disordered" evidence="22">
    <location>
        <begin position="1"/>
        <end position="300"/>
    </location>
</feature>
<evidence type="ECO:0000256" key="6">
    <source>
        <dbReference type="ARBA" id="ARBA00022527"/>
    </source>
</evidence>
<dbReference type="SMART" id="SM00220">
    <property type="entry name" value="S_TKc"/>
    <property type="match status" value="1"/>
</dbReference>
<keyword evidence="16" id="KW-0508">mRNA splicing</keyword>
<keyword evidence="23" id="KW-1133">Transmembrane helix</keyword>
<keyword evidence="4" id="KW-0158">Chromosome</keyword>
<feature type="compositionally biased region" description="Basic residues" evidence="22">
    <location>
        <begin position="28"/>
        <end position="50"/>
    </location>
</feature>
<feature type="transmembrane region" description="Helical" evidence="23">
    <location>
        <begin position="1262"/>
        <end position="1287"/>
    </location>
</feature>
<feature type="transmembrane region" description="Helical" evidence="23">
    <location>
        <begin position="1192"/>
        <end position="1209"/>
    </location>
</feature>
<keyword evidence="6" id="KW-0723">Serine/threonine-protein kinase</keyword>
<evidence type="ECO:0000256" key="12">
    <source>
        <dbReference type="ARBA" id="ARBA00022777"/>
    </source>
</evidence>
<keyword evidence="23" id="KW-0472">Membrane</keyword>
<evidence type="ECO:0000256" key="5">
    <source>
        <dbReference type="ARBA" id="ARBA00022499"/>
    </source>
</evidence>
<keyword evidence="9" id="KW-0808">Transferase</keyword>
<organism evidence="25">
    <name type="scientific">Brassica campestris</name>
    <name type="common">Field mustard</name>
    <dbReference type="NCBI Taxonomy" id="3711"/>
    <lineage>
        <taxon>Eukaryota</taxon>
        <taxon>Viridiplantae</taxon>
        <taxon>Streptophyta</taxon>
        <taxon>Embryophyta</taxon>
        <taxon>Tracheophyta</taxon>
        <taxon>Spermatophyta</taxon>
        <taxon>Magnoliopsida</taxon>
        <taxon>eudicotyledons</taxon>
        <taxon>Gunneridae</taxon>
        <taxon>Pentapetalae</taxon>
        <taxon>rosids</taxon>
        <taxon>malvids</taxon>
        <taxon>Brassicales</taxon>
        <taxon>Brassicaceae</taxon>
        <taxon>Brassiceae</taxon>
        <taxon>Brassica</taxon>
    </lineage>
</organism>
<feature type="region of interest" description="Disordered" evidence="22">
    <location>
        <begin position="321"/>
        <end position="403"/>
    </location>
</feature>
<keyword evidence="8" id="KW-0507">mRNA processing</keyword>
<feature type="compositionally biased region" description="Basic and acidic residues" evidence="22">
    <location>
        <begin position="185"/>
        <end position="204"/>
    </location>
</feature>
<evidence type="ECO:0000256" key="19">
    <source>
        <dbReference type="ARBA" id="ARBA00023637"/>
    </source>
</evidence>
<proteinExistence type="inferred from homology"/>
<evidence type="ECO:0000256" key="17">
    <source>
        <dbReference type="ARBA" id="ARBA00023242"/>
    </source>
</evidence>
<feature type="compositionally biased region" description="Polar residues" evidence="22">
    <location>
        <begin position="174"/>
        <end position="184"/>
    </location>
</feature>
<dbReference type="PANTHER" id="PTHR36367:SF2">
    <property type="entry name" value="TRANSMEMBRANE PROTEIN"/>
    <property type="match status" value="1"/>
</dbReference>
<accession>A0A3P5XZA2</accession>
<dbReference type="InterPro" id="IPR008271">
    <property type="entry name" value="Ser/Thr_kinase_AS"/>
</dbReference>
<dbReference type="Gene3D" id="1.10.510.10">
    <property type="entry name" value="Transferase(Phosphotransferase) domain 1"/>
    <property type="match status" value="1"/>
</dbReference>
<comment type="subunit">
    <text evidence="21">Interacts with CLK1 C-terminus. Associates with the U5 snRNP and NCOR1 deacetylase complexes. Identified in the spliceosome C complex.</text>
</comment>
<evidence type="ECO:0000256" key="9">
    <source>
        <dbReference type="ARBA" id="ARBA00022679"/>
    </source>
</evidence>
<comment type="similarity">
    <text evidence="18">Belongs to the protein kinase superfamily. CMGC Ser/Thr protein kinase family.</text>
</comment>
<feature type="transmembrane region" description="Helical" evidence="23">
    <location>
        <begin position="1124"/>
        <end position="1143"/>
    </location>
</feature>
<evidence type="ECO:0000256" key="10">
    <source>
        <dbReference type="ARBA" id="ARBA00022728"/>
    </source>
</evidence>
<evidence type="ECO:0000256" key="20">
    <source>
        <dbReference type="ARBA" id="ARBA00031858"/>
    </source>
</evidence>
<evidence type="ECO:0000256" key="7">
    <source>
        <dbReference type="ARBA" id="ARBA00022553"/>
    </source>
</evidence>
<evidence type="ECO:0000256" key="14">
    <source>
        <dbReference type="ARBA" id="ARBA00022843"/>
    </source>
</evidence>
<feature type="transmembrane region" description="Helical" evidence="23">
    <location>
        <begin position="1155"/>
        <end position="1172"/>
    </location>
</feature>
<dbReference type="SUPFAM" id="SSF56112">
    <property type="entry name" value="Protein kinase-like (PK-like)"/>
    <property type="match status" value="1"/>
</dbReference>
<keyword evidence="23" id="KW-0812">Transmembrane</keyword>
<feature type="compositionally biased region" description="Basic and acidic residues" evidence="22">
    <location>
        <begin position="321"/>
        <end position="397"/>
    </location>
</feature>
<evidence type="ECO:0000256" key="16">
    <source>
        <dbReference type="ARBA" id="ARBA00023187"/>
    </source>
</evidence>
<dbReference type="InterPro" id="IPR000719">
    <property type="entry name" value="Prot_kinase_dom"/>
</dbReference>
<keyword evidence="15" id="KW-0007">Acetylation</keyword>
<dbReference type="PANTHER" id="PTHR36367">
    <property type="entry name" value="TRANSMEMBRANE PROTEIN"/>
    <property type="match status" value="1"/>
</dbReference>
<evidence type="ECO:0000256" key="22">
    <source>
        <dbReference type="SAM" id="MobiDB-lite"/>
    </source>
</evidence>
<keyword evidence="5" id="KW-1017">Isopeptide bond</keyword>
<keyword evidence="12" id="KW-0418">Kinase</keyword>
<evidence type="ECO:0000256" key="8">
    <source>
        <dbReference type="ARBA" id="ARBA00022664"/>
    </source>
</evidence>
<dbReference type="CDD" id="cd14135">
    <property type="entry name" value="STKc_PRP4"/>
    <property type="match status" value="1"/>
</dbReference>
<feature type="compositionally biased region" description="Acidic residues" evidence="22">
    <location>
        <begin position="72"/>
        <end position="84"/>
    </location>
</feature>
<evidence type="ECO:0000256" key="13">
    <source>
        <dbReference type="ARBA" id="ARBA00022840"/>
    </source>
</evidence>
<evidence type="ECO:0000256" key="2">
    <source>
        <dbReference type="ARBA" id="ARBA00004286"/>
    </source>
</evidence>
<feature type="compositionally biased region" description="Basic and acidic residues" evidence="22">
    <location>
        <begin position="149"/>
        <end position="158"/>
    </location>
</feature>
<protein>
    <recommendedName>
        <fullName evidence="19">Serine/threonine-protein kinase PRP4 homolog</fullName>
        <ecNumber evidence="3">2.7.11.1</ecNumber>
    </recommendedName>
    <alternativeName>
        <fullName evidence="20">PRP4 pre-mRNA-processing factor 4 homolog</fullName>
    </alternativeName>
</protein>
<feature type="region of interest" description="Disordered" evidence="22">
    <location>
        <begin position="478"/>
        <end position="518"/>
    </location>
</feature>
<evidence type="ECO:0000256" key="23">
    <source>
        <dbReference type="SAM" id="Phobius"/>
    </source>
</evidence>
<keyword evidence="17" id="KW-0539">Nucleus</keyword>
<evidence type="ECO:0000259" key="24">
    <source>
        <dbReference type="PROSITE" id="PS50011"/>
    </source>
</evidence>
<evidence type="ECO:0000256" key="3">
    <source>
        <dbReference type="ARBA" id="ARBA00012513"/>
    </source>
</evidence>
<dbReference type="Gene3D" id="3.30.200.20">
    <property type="entry name" value="Phosphorylase Kinase, domain 1"/>
    <property type="match status" value="1"/>
</dbReference>
<sequence length="1371" mass="157970">MENDKQIESHHRKHHRSSSPSDEADKSSKRHKHRHHKHHHKRHHRHHRDKKRDDETELMDVTPIGDSHGGEDDVEEGEILDEEGLANVKTPDSDGESGEIKSDEFQGDDLTVDGVSVARNAETSNGVLTRESERKDKRWYKEYGGPSDRVGKRSDDNGRSSLSLENSEEKRKNSNWSPTNSRQSNELRARSRSRSHDREREMSRSRLVAADEFPVRGRHHDPSRDYLYDRVEAGRTEDSYYRRGRYGEDDRQYGREILERERSKERDMVREGSIRDKDSERSKRRERDSERRTERERESRRMIEVERERLKDYERVRSIDRDRRRERERERRGRSSDWDRRREREEDYVRDRDNERGKSRDRTRYESRERKREKERENDKDRDKGRELKTDNEKYKSVDVGNGERYSFNSPNPCEYFITDDKALLYCVAPNYFAITSRNEDAQNDNDEGVIWKSPEEEEEELNRIKEESRKRMEAILEKYKKKPDQQNELSSQDKGKDDVKENGAPDSASSPIVIAANADPAKDNSDIYAIDSDVAKTSLTTGAPPTMFGISHPERTLAPAGLGEGSPKSERSADMFHDDIFGESPAANEKVDHTRGKGDGVPMVRSGLYDNWDDAEGYYSYQFGELIDGRYEVIATHGKGVFSTVVRAKDLKAGPAEPEEVAIKIIRNNETMHKAGQTEVQILKKLAGSDREDKRHCVRFLSSFKYRNHLCLVFESLHLNLREVLKKFGRNIGLKLSAVRSYSKQLFIALKHLKNCGVLHCDIKPDNMLVNENKNVLKLCDFGNAMFAGKNEVTPYLVSRFYRSPEIILGLTYDHPLDIWSVGCCLYELYCGKVLFPGATNNDMLRLHMELKGPFPKKMLRKGAFIDQHFDHDLNFYATEEDNVSGKMMKRMIVNVKPKDFGSIIKGYPGEDPKMLAHFRDLLDKIFILDPEKRLTCFGYNVGVGGVLTVGDSQWEFTGFIDIYHGLAQHTGEGLLGGENRARKQNMKGRTLSLLLQVCFDVLCSRLNCREVIGRRYNFGDGFDINSCLFMIREGTRMILVTSPSVTYLRHSVHNLHTKSLQIRCQFRRSSQIPTVDLCNPRQTMDGFQIRTRDRSTLCLARRKAEAATVEAEDDPLQGILRYLLWTAEAVYILWLFVLPYAPGDPVWAISSETVNSLLGLSLNFFFILPLTNSVGIHVLEAPVLHPMAEGLFNFVIAWTLMFAPLLYTDRKRDRFKSSLDVLWGLMMFLTNTFLIPYMAIRLNDADPDDKPSKRSQLGEAMTKGASVVGLTGVTVCLISTLWSLYGRADGGFGGIMERWQYLTGYLGSERLAYAFIWDICLYTVFQPWLIGENLQNVKKSKVEIVSYLRFVPVLGLLAYLLFLNLDDED</sequence>
<evidence type="ECO:0000256" key="21">
    <source>
        <dbReference type="ARBA" id="ARBA00046964"/>
    </source>
</evidence>
<feature type="transmembrane region" description="Helical" evidence="23">
    <location>
        <begin position="1349"/>
        <end position="1367"/>
    </location>
</feature>
<dbReference type="InterPro" id="IPR011009">
    <property type="entry name" value="Kinase-like_dom_sf"/>
</dbReference>
<evidence type="ECO:0000256" key="18">
    <source>
        <dbReference type="ARBA" id="ARBA00023596"/>
    </source>
</evidence>
<evidence type="ECO:0000256" key="1">
    <source>
        <dbReference type="ARBA" id="ARBA00004123"/>
    </source>
</evidence>
<evidence type="ECO:0000256" key="11">
    <source>
        <dbReference type="ARBA" id="ARBA00022741"/>
    </source>
</evidence>
<dbReference type="FunFam" id="1.10.510.10:FF:000078">
    <property type="entry name" value="Serine/threonine-protein kinase PRP4 homolog"/>
    <property type="match status" value="1"/>
</dbReference>
<comment type="subcellular location">
    <subcellularLocation>
        <location evidence="2">Chromosome</location>
    </subcellularLocation>
    <subcellularLocation>
        <location evidence="1">Nucleus</location>
    </subcellularLocation>
</comment>
<reference evidence="25" key="1">
    <citation type="submission" date="2018-11" db="EMBL/GenBank/DDBJ databases">
        <authorList>
            <consortium name="Genoscope - CEA"/>
            <person name="William W."/>
        </authorList>
    </citation>
    <scope>NUCLEOTIDE SEQUENCE</scope>
</reference>
<name>A0A3P5XZA2_BRACM</name>
<keyword evidence="11" id="KW-0547">Nucleotide-binding</keyword>
<keyword evidence="13" id="KW-0067">ATP-binding</keyword>
<dbReference type="FunFam" id="3.30.200.20:FF:000123">
    <property type="entry name" value="serine/threonine-protein kinase PRP4 homolog"/>
    <property type="match status" value="1"/>
</dbReference>
<dbReference type="GO" id="GO:0005524">
    <property type="term" value="F:ATP binding"/>
    <property type="evidence" value="ECO:0007669"/>
    <property type="project" value="UniProtKB-KW"/>
</dbReference>
<dbReference type="EMBL" id="LR031568">
    <property type="protein sequence ID" value="VDC60482.1"/>
    <property type="molecule type" value="Genomic_DNA"/>
</dbReference>
<evidence type="ECO:0000256" key="15">
    <source>
        <dbReference type="ARBA" id="ARBA00022990"/>
    </source>
</evidence>
<dbReference type="GO" id="GO:0005694">
    <property type="term" value="C:chromosome"/>
    <property type="evidence" value="ECO:0007669"/>
    <property type="project" value="UniProtKB-SubCell"/>
</dbReference>
<evidence type="ECO:0000313" key="25">
    <source>
        <dbReference type="EMBL" id="VDC60482.1"/>
    </source>
</evidence>